<comment type="cofactor">
    <cofactor evidence="1">
        <name>pantetheine 4'-phosphate</name>
        <dbReference type="ChEBI" id="CHEBI:47942"/>
    </cofactor>
</comment>
<dbReference type="CDD" id="cd19543">
    <property type="entry name" value="DCL_NRPS"/>
    <property type="match status" value="1"/>
</dbReference>
<feature type="non-terminal residue" evidence="7">
    <location>
        <position position="2301"/>
    </location>
</feature>
<dbReference type="FunFam" id="3.40.50.980:FF:000001">
    <property type="entry name" value="Non-ribosomal peptide synthetase"/>
    <property type="match status" value="2"/>
</dbReference>
<proteinExistence type="inferred from homology"/>
<dbReference type="OrthoDB" id="9030879at2"/>
<evidence type="ECO:0000313" key="8">
    <source>
        <dbReference type="Proteomes" id="UP000274358"/>
    </source>
</evidence>
<dbReference type="Pfam" id="PF00550">
    <property type="entry name" value="PP-binding"/>
    <property type="match status" value="1"/>
</dbReference>
<protein>
    <submittedName>
        <fullName evidence="7">Amino acid adenylation domain-containing protein</fullName>
    </submittedName>
</protein>
<organism evidence="7 8">
    <name type="scientific">Dyella choica</name>
    <dbReference type="NCBI Taxonomy" id="1927959"/>
    <lineage>
        <taxon>Bacteria</taxon>
        <taxon>Pseudomonadati</taxon>
        <taxon>Pseudomonadota</taxon>
        <taxon>Gammaproteobacteria</taxon>
        <taxon>Lysobacterales</taxon>
        <taxon>Rhodanobacteraceae</taxon>
        <taxon>Dyella</taxon>
    </lineage>
</organism>
<dbReference type="InterPro" id="IPR010071">
    <property type="entry name" value="AA_adenyl_dom"/>
</dbReference>
<gene>
    <name evidence="7" type="ORF">EKH80_22305</name>
</gene>
<dbReference type="EMBL" id="RYYV01000032">
    <property type="protein sequence ID" value="RUL69473.1"/>
    <property type="molecule type" value="Genomic_DNA"/>
</dbReference>
<dbReference type="InterPro" id="IPR006162">
    <property type="entry name" value="Ppantetheine_attach_site"/>
</dbReference>
<keyword evidence="8" id="KW-1185">Reference proteome</keyword>
<dbReference type="NCBIfam" id="TIGR01720">
    <property type="entry name" value="NRPS-para261"/>
    <property type="match status" value="1"/>
</dbReference>
<dbReference type="FunFam" id="1.10.1200.10:FF:000005">
    <property type="entry name" value="Nonribosomal peptide synthetase 1"/>
    <property type="match status" value="1"/>
</dbReference>
<dbReference type="PROSITE" id="PS00455">
    <property type="entry name" value="AMP_BINDING"/>
    <property type="match status" value="2"/>
</dbReference>
<dbReference type="InterPro" id="IPR045851">
    <property type="entry name" value="AMP-bd_C_sf"/>
</dbReference>
<dbReference type="FunFam" id="3.40.50.12780:FF:000012">
    <property type="entry name" value="Non-ribosomal peptide synthetase"/>
    <property type="match status" value="1"/>
</dbReference>
<dbReference type="InterPro" id="IPR001242">
    <property type="entry name" value="Condensation_dom"/>
</dbReference>
<feature type="domain" description="Carrier" evidence="6">
    <location>
        <begin position="959"/>
        <end position="1033"/>
    </location>
</feature>
<evidence type="ECO:0000256" key="5">
    <source>
        <dbReference type="ARBA" id="ARBA00022737"/>
    </source>
</evidence>
<keyword evidence="5" id="KW-0677">Repeat</keyword>
<dbReference type="Gene3D" id="3.40.50.980">
    <property type="match status" value="4"/>
</dbReference>
<dbReference type="PROSITE" id="PS50075">
    <property type="entry name" value="CARRIER"/>
    <property type="match status" value="1"/>
</dbReference>
<keyword evidence="3" id="KW-0596">Phosphopantetheine</keyword>
<dbReference type="InterPro" id="IPR025110">
    <property type="entry name" value="AMP-bd_C"/>
</dbReference>
<dbReference type="GO" id="GO:0044550">
    <property type="term" value="P:secondary metabolite biosynthetic process"/>
    <property type="evidence" value="ECO:0007669"/>
    <property type="project" value="UniProtKB-ARBA"/>
</dbReference>
<dbReference type="Proteomes" id="UP000274358">
    <property type="component" value="Unassembled WGS sequence"/>
</dbReference>
<dbReference type="Gene3D" id="3.30.300.30">
    <property type="match status" value="1"/>
</dbReference>
<comment type="similarity">
    <text evidence="2">Belongs to the ATP-dependent AMP-binding enzyme family.</text>
</comment>
<keyword evidence="4" id="KW-0597">Phosphoprotein</keyword>
<dbReference type="NCBIfam" id="TIGR01733">
    <property type="entry name" value="AA-adenyl-dom"/>
    <property type="match status" value="1"/>
</dbReference>
<evidence type="ECO:0000256" key="2">
    <source>
        <dbReference type="ARBA" id="ARBA00006432"/>
    </source>
</evidence>
<dbReference type="InterPro" id="IPR020845">
    <property type="entry name" value="AMP-binding_CS"/>
</dbReference>
<dbReference type="Gene3D" id="2.30.38.10">
    <property type="entry name" value="Luciferase, Domain 3"/>
    <property type="match status" value="1"/>
</dbReference>
<dbReference type="InterPro" id="IPR000873">
    <property type="entry name" value="AMP-dep_synth/lig_dom"/>
</dbReference>
<dbReference type="Gene3D" id="3.30.559.30">
    <property type="entry name" value="Nonribosomal peptide synthetase, condensation domain"/>
    <property type="match status" value="3"/>
</dbReference>
<dbReference type="Pfam" id="PF00501">
    <property type="entry name" value="AMP-binding"/>
    <property type="match status" value="2"/>
</dbReference>
<dbReference type="SMART" id="SM00823">
    <property type="entry name" value="PKS_PP"/>
    <property type="match status" value="1"/>
</dbReference>
<dbReference type="InterPro" id="IPR023213">
    <property type="entry name" value="CAT-like_dom_sf"/>
</dbReference>
<reference evidence="7 8" key="1">
    <citation type="submission" date="2018-12" db="EMBL/GenBank/DDBJ databases">
        <title>Dyella dinghuensis sp. nov. DHOA06 and Dyella choica sp. nov. 4M-K27, isolated from forest soil.</title>
        <authorList>
            <person name="Qiu L.-H."/>
            <person name="Gao Z.-H."/>
        </authorList>
    </citation>
    <scope>NUCLEOTIDE SEQUENCE [LARGE SCALE GENOMIC DNA]</scope>
    <source>
        <strain evidence="7 8">4M-K27</strain>
    </source>
</reference>
<accession>A0A3S0R0I2</accession>
<dbReference type="PANTHER" id="PTHR45527:SF1">
    <property type="entry name" value="FATTY ACID SYNTHASE"/>
    <property type="match status" value="1"/>
</dbReference>
<evidence type="ECO:0000259" key="6">
    <source>
        <dbReference type="PROSITE" id="PS50075"/>
    </source>
</evidence>
<dbReference type="FunFam" id="3.40.50.980:FF:000002">
    <property type="entry name" value="Enterobactin synthetase component F"/>
    <property type="match status" value="1"/>
</dbReference>
<evidence type="ECO:0000313" key="7">
    <source>
        <dbReference type="EMBL" id="RUL69473.1"/>
    </source>
</evidence>
<dbReference type="Gene3D" id="3.30.559.10">
    <property type="entry name" value="Chloramphenicol acetyltransferase-like domain"/>
    <property type="match status" value="3"/>
</dbReference>
<dbReference type="GO" id="GO:0031177">
    <property type="term" value="F:phosphopantetheine binding"/>
    <property type="evidence" value="ECO:0007669"/>
    <property type="project" value="InterPro"/>
</dbReference>
<dbReference type="InterPro" id="IPR009081">
    <property type="entry name" value="PP-bd_ACP"/>
</dbReference>
<dbReference type="Pfam" id="PF13193">
    <property type="entry name" value="AMP-binding_C"/>
    <property type="match status" value="1"/>
</dbReference>
<dbReference type="SUPFAM" id="SSF56801">
    <property type="entry name" value="Acetyl-CoA synthetase-like"/>
    <property type="match status" value="2"/>
</dbReference>
<dbReference type="PROSITE" id="PS00012">
    <property type="entry name" value="PHOSPHOPANTETHEINE"/>
    <property type="match status" value="1"/>
</dbReference>
<dbReference type="GO" id="GO:0003824">
    <property type="term" value="F:catalytic activity"/>
    <property type="evidence" value="ECO:0007669"/>
    <property type="project" value="InterPro"/>
</dbReference>
<dbReference type="GO" id="GO:0043041">
    <property type="term" value="P:amino acid activation for nonribosomal peptide biosynthetic process"/>
    <property type="evidence" value="ECO:0007669"/>
    <property type="project" value="TreeGrafter"/>
</dbReference>
<dbReference type="FunFam" id="2.30.38.10:FF:000001">
    <property type="entry name" value="Non-ribosomal peptide synthetase PvdI"/>
    <property type="match status" value="1"/>
</dbReference>
<dbReference type="PANTHER" id="PTHR45527">
    <property type="entry name" value="NONRIBOSOMAL PEPTIDE SYNTHETASE"/>
    <property type="match status" value="1"/>
</dbReference>
<evidence type="ECO:0000256" key="3">
    <source>
        <dbReference type="ARBA" id="ARBA00022450"/>
    </source>
</evidence>
<evidence type="ECO:0000256" key="1">
    <source>
        <dbReference type="ARBA" id="ARBA00001957"/>
    </source>
</evidence>
<dbReference type="FunFam" id="3.30.300.30:FF:000010">
    <property type="entry name" value="Enterobactin synthetase component F"/>
    <property type="match status" value="1"/>
</dbReference>
<dbReference type="SUPFAM" id="SSF52777">
    <property type="entry name" value="CoA-dependent acyltransferases"/>
    <property type="match status" value="6"/>
</dbReference>
<dbReference type="SUPFAM" id="SSF47336">
    <property type="entry name" value="ACP-like"/>
    <property type="match status" value="1"/>
</dbReference>
<name>A0A3S0R0I2_9GAMM</name>
<dbReference type="GO" id="GO:0005737">
    <property type="term" value="C:cytoplasm"/>
    <property type="evidence" value="ECO:0007669"/>
    <property type="project" value="TreeGrafter"/>
</dbReference>
<dbReference type="InterPro" id="IPR010060">
    <property type="entry name" value="NRPS_synth"/>
</dbReference>
<dbReference type="InterPro" id="IPR036736">
    <property type="entry name" value="ACP-like_sf"/>
</dbReference>
<evidence type="ECO:0000256" key="4">
    <source>
        <dbReference type="ARBA" id="ARBA00022553"/>
    </source>
</evidence>
<dbReference type="InterPro" id="IPR020806">
    <property type="entry name" value="PKS_PP-bd"/>
</dbReference>
<dbReference type="Pfam" id="PF00668">
    <property type="entry name" value="Condensation"/>
    <property type="match status" value="3"/>
</dbReference>
<dbReference type="CDD" id="cd05930">
    <property type="entry name" value="A_NRPS"/>
    <property type="match status" value="1"/>
</dbReference>
<comment type="caution">
    <text evidence="7">The sequence shown here is derived from an EMBL/GenBank/DDBJ whole genome shotgun (WGS) entry which is preliminary data.</text>
</comment>
<sequence>MSKIAEILPLSPLQQGLLFHALYDEQAADAYHVQLIYDWGGELDPDRLKAAGSALITRHPHLCAAFAHQGMEQPVQLVPRTPTLPWTFLDLSMLDEAARQQRLQEVLEQDRRRRFDPVRPPWLRFTLIRLSAQLHRLVFSQHHILLDGWSIPLLMKEWFSLYQSAGDLSALPPAAPFRDYLAWLKRQDAQAARAAWRSYLDGLEAPCRLAEKSSDEAVLPHTYSCRLPSVLSDALVQQARHHGLTLNTLIQAAWALLLGRLSGRSDVVFGITVSARPPGLAGAESMIGMLLNTLPLRVVLEPASSLRTLLQHIQARQSQLIEHQHLSLSEIQRVAGLGELFDTHVVFENMPADGADLELDDESGLRLRFVAGSGDDRAHYPLGLCAIPRAQLELRFGYRPDVFDQAAVQVIAVRLQRALEAIAYDIDRPLGQLDLLEDAERQQLLHHWNDSAHPLPSATLVELFQHTLERFPAAVALRDDTHTLSYRELDARANRLAHWLVDQGAGPERIIALALPRSLDLFVAVLAVLKSGAAYLPLDPEYPAERLALMVADAAPLCILTGHEQAARLPGDVPWHDLDEVWSRVAAYPDTLPVTALHASHPAYLIYTSGSTGRPKGVLVTHHALANYLRWDHATYYQAGQGGSPTVFSISFDAGVTTVFGGLLSGQGLTVLPSGEEIDRLASGQLAAYRLVKLTPSHLALLNQQLQAHDVAMPTQCLMCGGEAMVPADMAYWQQSYPLVRLINHFGPTETTVGCATFEITQDVAQHSAIPIGRPIWNAQLYVLDAALQPVPAGVAGELYIAGEGLARGYLRRPALSAERFVANPFGAPGSRMYRTGDRVRWLAEGVVDYLGRADHQVKIRGFRVEPGDIEAALLRVPSLSQAAVVARQDQGVTRLVAYVVGDGAPDPAELRRVLASQLPDYMVPAAIMPLKALPLTPNGKLDRRALPAPSFQSSSQRTPRNERETLLAQLFAQVLRLEQVGIDESFFDLGGDSISSLQLVGRARKAGLVLKPKDVFVHQTVAALADLVKTDDRPAVQDDASTGGLEPTPAMRRFIRHVDLSDKVQPVVKRLVRLPVGVRQEQLAGALQALLDHHAMLRLRCHRSEGGTDWRFDIPIAGSVHAADCLTRIDASSLDTEQHRQCMLDHGRAAGASLNPAQGHMLRALWFDAGETQAGTLLLALHRLVVDGVSWRILLPDLELALQALQQGRKPEFGPPSSSFRRWAQCLKQEAHSDRRVGEMPLWREAVPSPHEVPPSPRTIRSLRVKLSRETSRALLIHVPVHCRARVDELLLTAFTLAILRWRDAPQADGAVYLDVESHGREDLFHDIDLSRTIGWFASQYPVRLNPETAQSHGSALGRTLKRIKQQLRTIPDHGIGYGLLREMNADTAQELATVPAPDFGFTYLGRLHSASADEGGPLLDDEAVALTAAAMEELEAFVTHDIELHAMSLDQAGGPELQAVWCWNAARHAPARIHELAEYWSAALQALIDLAAMPASIGPTPSDLPWVTLTQTQIDTIEQRYPAPLDILPLSPMQQGFLFRALYDRRETGTYVTQRIFHLDGAVDPARMAQAARAVMARHPHLGAAFLHEGLMHPVQVVPRAVDLPWRFVDLGGLDEAAQTQELQRLRDEDQLRPFDPAQPPLMRYTLVRVAQERCQLIHTAHHVLMDGWSWQILLNDLMALYASRNDGTALPSPAQYRDYLAWIARQDAAAARAAWSAYLQGLEESTLVAPAAPAIGMQQETIAVELDAGLSRAVQQKLRRLGLTLNSLVQVIWGLGLGALTGRQDVVFGVIAAERPPELADAERMVGLMINVLPLRMRWRPAERLPELVARIQLEQVQLLEHNHLSLIEIQRLAGLGELFDTHSVFENYALDVDEPDNPGKDLRARIGDGQGGMRSHYPLALWTSPGERIKLHIGYRPDGFEHAAVEAHAQRLQRWFEAFADEADVPLGRISALDVVERQRLLHEWNAPAAAVPETCLPECFQAQVTRTPEAVSVSFGRELLSYRQLNERANQLAHRLISQGIGPEHIVALALPRSAELVVALIAVLKAGAAYLPLDPDYPSDRLSFMLEDARPVCVLTLCDVALRLGLGEVALCLDDAAELATLAQCPLTDPDDEDRVCPLRSEHPAYVIYTSGSTGRPKGAVIPHQNVARLLASTRHWFNFGADEVWTLFHSYAFDFSVWELWGPLLHGGRVVVVPFSVSRSPGEFLQLLVDERVTVLNQTPSAFYQLMQADREQPGLGAQLALRWVIFGGEALELARLHEWYERHADTQPRLVNMYGITETTVHVTYVALDRAAI</sequence>
<dbReference type="Gene3D" id="1.10.1200.10">
    <property type="entry name" value="ACP-like"/>
    <property type="match status" value="1"/>
</dbReference>
<dbReference type="RefSeq" id="WP_126687010.1">
    <property type="nucleotide sequence ID" value="NZ_RYYV01000032.1"/>
</dbReference>